<organism evidence="8 9">
    <name type="scientific">Algoriphagus aestuariicola</name>
    <dbReference type="NCBI Taxonomy" id="1852016"/>
    <lineage>
        <taxon>Bacteria</taxon>
        <taxon>Pseudomonadati</taxon>
        <taxon>Bacteroidota</taxon>
        <taxon>Cytophagia</taxon>
        <taxon>Cytophagales</taxon>
        <taxon>Cyclobacteriaceae</taxon>
        <taxon>Algoriphagus</taxon>
    </lineage>
</organism>
<name>A0ABS3BPD1_9BACT</name>
<dbReference type="PANTHER" id="PTHR30026">
    <property type="entry name" value="OUTER MEMBRANE PROTEIN TOLC"/>
    <property type="match status" value="1"/>
</dbReference>
<dbReference type="RefSeq" id="WP_206568067.1">
    <property type="nucleotide sequence ID" value="NZ_JAFKCW010000001.1"/>
</dbReference>
<keyword evidence="6" id="KW-0472">Membrane</keyword>
<dbReference type="InterPro" id="IPR051906">
    <property type="entry name" value="TolC-like"/>
</dbReference>
<evidence type="ECO:0000256" key="1">
    <source>
        <dbReference type="ARBA" id="ARBA00004442"/>
    </source>
</evidence>
<dbReference type="Gene3D" id="1.20.1600.10">
    <property type="entry name" value="Outer membrane efflux proteins (OEP)"/>
    <property type="match status" value="1"/>
</dbReference>
<evidence type="ECO:0000256" key="4">
    <source>
        <dbReference type="ARBA" id="ARBA00022452"/>
    </source>
</evidence>
<dbReference type="SUPFAM" id="SSF56954">
    <property type="entry name" value="Outer membrane efflux proteins (OEP)"/>
    <property type="match status" value="1"/>
</dbReference>
<dbReference type="InterPro" id="IPR003423">
    <property type="entry name" value="OMP_efflux"/>
</dbReference>
<evidence type="ECO:0000256" key="3">
    <source>
        <dbReference type="ARBA" id="ARBA00022448"/>
    </source>
</evidence>
<dbReference type="Pfam" id="PF02321">
    <property type="entry name" value="OEP"/>
    <property type="match status" value="2"/>
</dbReference>
<protein>
    <submittedName>
        <fullName evidence="8">TolC family protein</fullName>
    </submittedName>
</protein>
<evidence type="ECO:0000313" key="8">
    <source>
        <dbReference type="EMBL" id="MBN7800106.1"/>
    </source>
</evidence>
<dbReference type="EMBL" id="JAFKCW010000001">
    <property type="protein sequence ID" value="MBN7800106.1"/>
    <property type="molecule type" value="Genomic_DNA"/>
</dbReference>
<evidence type="ECO:0000256" key="7">
    <source>
        <dbReference type="ARBA" id="ARBA00023237"/>
    </source>
</evidence>
<comment type="subcellular location">
    <subcellularLocation>
        <location evidence="1">Cell outer membrane</location>
    </subcellularLocation>
</comment>
<dbReference type="Proteomes" id="UP000664698">
    <property type="component" value="Unassembled WGS sequence"/>
</dbReference>
<evidence type="ECO:0000313" key="9">
    <source>
        <dbReference type="Proteomes" id="UP000664698"/>
    </source>
</evidence>
<keyword evidence="9" id="KW-1185">Reference proteome</keyword>
<comment type="similarity">
    <text evidence="2">Belongs to the outer membrane factor (OMF) (TC 1.B.17) family.</text>
</comment>
<keyword evidence="5" id="KW-0812">Transmembrane</keyword>
<evidence type="ECO:0000256" key="2">
    <source>
        <dbReference type="ARBA" id="ARBA00007613"/>
    </source>
</evidence>
<reference evidence="8 9" key="1">
    <citation type="submission" date="2021-03" db="EMBL/GenBank/DDBJ databases">
        <title>novel species isolated from a fishpond in China.</title>
        <authorList>
            <person name="Lu H."/>
            <person name="Cai Z."/>
        </authorList>
    </citation>
    <scope>NUCLEOTIDE SEQUENCE [LARGE SCALE GENOMIC DNA]</scope>
    <source>
        <strain evidence="8 9">JCM 31546</strain>
    </source>
</reference>
<dbReference type="PANTHER" id="PTHR30026:SF20">
    <property type="entry name" value="OUTER MEMBRANE PROTEIN TOLC"/>
    <property type="match status" value="1"/>
</dbReference>
<evidence type="ECO:0000256" key="5">
    <source>
        <dbReference type="ARBA" id="ARBA00022692"/>
    </source>
</evidence>
<keyword evidence="7" id="KW-0998">Cell outer membrane</keyword>
<gene>
    <name evidence="8" type="ORF">J0A67_04495</name>
</gene>
<keyword evidence="4" id="KW-1134">Transmembrane beta strand</keyword>
<comment type="caution">
    <text evidence="8">The sequence shown here is derived from an EMBL/GenBank/DDBJ whole genome shotgun (WGS) entry which is preliminary data.</text>
</comment>
<accession>A0ABS3BPD1</accession>
<sequence>MSYNHLRQLSLTLIALFLAVIPLMGQKVSVRNFGDILDFAYTQSDEKQLWELQRLQEESSQRESKSELLPRLRAYGNWDNYLELPVQLLPSESVGGEPGTFTEIRFGTKYQVNLGLEFSIPLVDLELWNRIKTDRLKYEVAKEDISSQEHAWVEQLARSYYLLLLHKESLELAKNRYVLSDSIYRLAKAKFEIGELEPLPFHRIEASARSAKNQVFNQEKQVKTALNSLNRLIGADQTSEFEFLDQLADQQPEILTADYDLEQLPEWKMAQHRVDLNEQALKQSRTSHLPTLMATGSFYQQTLGNQLNLQDASSFEVGVWGLRLEWDIFQGGKQKTKTKTAALDYQIAQKQLEVTRQALVQEKLDLEAEIVHNQALATGFLPLLSVYESNYRLAGIQWAEGFIPVDELLQVENEWIDQQLDYLLALSELATSKALVSIRNHSYSQQP</sequence>
<keyword evidence="3" id="KW-0813">Transport</keyword>
<proteinExistence type="inferred from homology"/>
<evidence type="ECO:0000256" key="6">
    <source>
        <dbReference type="ARBA" id="ARBA00023136"/>
    </source>
</evidence>